<dbReference type="Pfam" id="PF00288">
    <property type="entry name" value="GHMP_kinases_N"/>
    <property type="match status" value="1"/>
</dbReference>
<evidence type="ECO:0000256" key="6">
    <source>
        <dbReference type="ARBA" id="ARBA00023229"/>
    </source>
</evidence>
<dbReference type="AlphaFoldDB" id="S3BEK3"/>
<evidence type="ECO:0000256" key="2">
    <source>
        <dbReference type="ARBA" id="ARBA00022679"/>
    </source>
</evidence>
<comment type="catalytic activity">
    <reaction evidence="7">
        <text>4-CDP-2-C-methyl-D-erythritol + ATP = 4-CDP-2-C-methyl-D-erythritol 2-phosphate + ADP + H(+)</text>
        <dbReference type="Rhea" id="RHEA:18437"/>
        <dbReference type="ChEBI" id="CHEBI:15378"/>
        <dbReference type="ChEBI" id="CHEBI:30616"/>
        <dbReference type="ChEBI" id="CHEBI:57823"/>
        <dbReference type="ChEBI" id="CHEBI:57919"/>
        <dbReference type="ChEBI" id="CHEBI:456216"/>
        <dbReference type="EC" id="2.7.1.148"/>
    </reaction>
</comment>
<keyword evidence="2 7" id="KW-0808">Transferase</keyword>
<feature type="active site" evidence="7">
    <location>
        <position position="149"/>
    </location>
</feature>
<dbReference type="RefSeq" id="WP_016475221.1">
    <property type="nucleotide sequence ID" value="NZ_KE150481.1"/>
</dbReference>
<dbReference type="EC" id="2.7.1.148" evidence="7"/>
<evidence type="ECO:0000259" key="8">
    <source>
        <dbReference type="Pfam" id="PF00288"/>
    </source>
</evidence>
<dbReference type="eggNOG" id="COG1947">
    <property type="taxonomic scope" value="Bacteria"/>
</dbReference>
<sequence length="314" mass="33662">MTTTAARSYLNLPAPAKLNLFLHVIGQRSDGKHLLESIFILINLFDTIDLIERFDGQLERTGDIIGAPEKDLCIRAAKALLTAAVDHGKRCCGQLPGATIHVQKRIPAGAGMGGGSSDAATTLIGLNRLWKLGFDRNELAAIGEQLGADIPFFIKGANAFVEGIGERITPIEVPPGRYMVIWPGRSVSTADIFNAPALTRDSESQTIHVFSDLLRNHWPALPGRNDLQTTAAQFEPAVLEALDKLAALGPEFGEPRMTGSGSAVFAPILNGDADASAPELSRLPSGWRGFCVSSLPEHPLKPWSEDAEEENLGV</sequence>
<protein>
    <recommendedName>
        <fullName evidence="1 7">4-diphosphocytidyl-2-C-methyl-D-erythritol kinase</fullName>
        <shortName evidence="7">CMK</shortName>
        <ecNumber evidence="7">2.7.1.148</ecNumber>
    </recommendedName>
    <alternativeName>
        <fullName evidence="7">4-(cytidine-5'-diphospho)-2-C-methyl-D-erythritol kinase</fullName>
    </alternativeName>
</protein>
<dbReference type="Gene3D" id="3.30.230.10">
    <property type="match status" value="1"/>
</dbReference>
<feature type="active site" evidence="7">
    <location>
        <position position="17"/>
    </location>
</feature>
<comment type="caution">
    <text evidence="9">The sequence shown here is derived from an EMBL/GenBank/DDBJ whole genome shotgun (WGS) entry which is preliminary data.</text>
</comment>
<keyword evidence="6 7" id="KW-0414">Isoprene biosynthesis</keyword>
<dbReference type="GO" id="GO:0005524">
    <property type="term" value="F:ATP binding"/>
    <property type="evidence" value="ECO:0007669"/>
    <property type="project" value="UniProtKB-UniRule"/>
</dbReference>
<feature type="domain" description="GHMP kinase N-terminal" evidence="8">
    <location>
        <begin position="80"/>
        <end position="156"/>
    </location>
</feature>
<dbReference type="Gene3D" id="3.30.70.890">
    <property type="entry name" value="GHMP kinase, C-terminal domain"/>
    <property type="match status" value="1"/>
</dbReference>
<organism evidence="9 10">
    <name type="scientific">Sutterella wadsworthensis HGA0223</name>
    <dbReference type="NCBI Taxonomy" id="1203554"/>
    <lineage>
        <taxon>Bacteria</taxon>
        <taxon>Pseudomonadati</taxon>
        <taxon>Pseudomonadota</taxon>
        <taxon>Betaproteobacteria</taxon>
        <taxon>Burkholderiales</taxon>
        <taxon>Sutterellaceae</taxon>
        <taxon>Sutterella</taxon>
    </lineage>
</organism>
<dbReference type="SUPFAM" id="SSF54211">
    <property type="entry name" value="Ribosomal protein S5 domain 2-like"/>
    <property type="match status" value="1"/>
</dbReference>
<evidence type="ECO:0000256" key="3">
    <source>
        <dbReference type="ARBA" id="ARBA00022741"/>
    </source>
</evidence>
<dbReference type="GO" id="GO:0050515">
    <property type="term" value="F:4-(cytidine 5'-diphospho)-2-C-methyl-D-erythritol kinase activity"/>
    <property type="evidence" value="ECO:0007669"/>
    <property type="project" value="UniProtKB-UniRule"/>
</dbReference>
<dbReference type="InterPro" id="IPR020568">
    <property type="entry name" value="Ribosomal_Su5_D2-typ_SF"/>
</dbReference>
<dbReference type="SUPFAM" id="SSF55060">
    <property type="entry name" value="GHMP Kinase, C-terminal domain"/>
    <property type="match status" value="1"/>
</dbReference>
<dbReference type="HAMAP" id="MF_00061">
    <property type="entry name" value="IspE"/>
    <property type="match status" value="1"/>
</dbReference>
<dbReference type="PANTHER" id="PTHR43527">
    <property type="entry name" value="4-DIPHOSPHOCYTIDYL-2-C-METHYL-D-ERYTHRITOL KINASE, CHLOROPLASTIC"/>
    <property type="match status" value="1"/>
</dbReference>
<dbReference type="PIRSF" id="PIRSF010376">
    <property type="entry name" value="IspE"/>
    <property type="match status" value="1"/>
</dbReference>
<keyword evidence="3 7" id="KW-0547">Nucleotide-binding</keyword>
<comment type="function">
    <text evidence="7">Catalyzes the phosphorylation of the position 2 hydroxy group of 4-diphosphocytidyl-2C-methyl-D-erythritol.</text>
</comment>
<name>S3BEK3_9BURK</name>
<dbReference type="InterPro" id="IPR006204">
    <property type="entry name" value="GHMP_kinase_N_dom"/>
</dbReference>
<dbReference type="GO" id="GO:0016114">
    <property type="term" value="P:terpenoid biosynthetic process"/>
    <property type="evidence" value="ECO:0007669"/>
    <property type="project" value="UniProtKB-UniRule"/>
</dbReference>
<keyword evidence="4 7" id="KW-0418">Kinase</keyword>
<dbReference type="PATRIC" id="fig|1203554.3.peg.2289"/>
<dbReference type="InterPro" id="IPR014721">
    <property type="entry name" value="Ribsml_uS5_D2-typ_fold_subgr"/>
</dbReference>
<reference evidence="9 10" key="1">
    <citation type="submission" date="2013-04" db="EMBL/GenBank/DDBJ databases">
        <title>The Genome Sequence of Sutterella wadsworthensis HGA0223.</title>
        <authorList>
            <consortium name="The Broad Institute Genomics Platform"/>
            <person name="Earl A."/>
            <person name="Ward D."/>
            <person name="Feldgarden M."/>
            <person name="Gevers D."/>
            <person name="Schmidt T.M."/>
            <person name="Dover J."/>
            <person name="Dai D."/>
            <person name="Walker B."/>
            <person name="Young S."/>
            <person name="Zeng Q."/>
            <person name="Gargeya S."/>
            <person name="Fitzgerald M."/>
            <person name="Haas B."/>
            <person name="Abouelleil A."/>
            <person name="Allen A.W."/>
            <person name="Alvarado L."/>
            <person name="Arachchi H.M."/>
            <person name="Berlin A.M."/>
            <person name="Chapman S.B."/>
            <person name="Gainer-Dewar J."/>
            <person name="Goldberg J."/>
            <person name="Griggs A."/>
            <person name="Gujja S."/>
            <person name="Hansen M."/>
            <person name="Howarth C."/>
            <person name="Imamovic A."/>
            <person name="Ireland A."/>
            <person name="Larimer J."/>
            <person name="McCowan C."/>
            <person name="Murphy C."/>
            <person name="Pearson M."/>
            <person name="Poon T.W."/>
            <person name="Priest M."/>
            <person name="Roberts A."/>
            <person name="Saif S."/>
            <person name="Shea T."/>
            <person name="Sisk P."/>
            <person name="Sykes S."/>
            <person name="Wortman J."/>
            <person name="Nusbaum C."/>
            <person name="Birren B."/>
        </authorList>
    </citation>
    <scope>NUCLEOTIDE SEQUENCE [LARGE SCALE GENOMIC DNA]</scope>
    <source>
        <strain evidence="9 10">HGA0223</strain>
    </source>
</reference>
<dbReference type="NCBIfam" id="TIGR00154">
    <property type="entry name" value="ispE"/>
    <property type="match status" value="1"/>
</dbReference>
<evidence type="ECO:0000256" key="7">
    <source>
        <dbReference type="HAMAP-Rule" id="MF_00061"/>
    </source>
</evidence>
<proteinExistence type="inferred from homology"/>
<dbReference type="GO" id="GO:0019288">
    <property type="term" value="P:isopentenyl diphosphate biosynthetic process, methylerythritol 4-phosphate pathway"/>
    <property type="evidence" value="ECO:0007669"/>
    <property type="project" value="UniProtKB-UniRule"/>
</dbReference>
<gene>
    <name evidence="7" type="primary">ispE</name>
    <name evidence="9" type="ORF">HMPREF1476_02207</name>
</gene>
<dbReference type="InterPro" id="IPR036554">
    <property type="entry name" value="GHMP_kinase_C_sf"/>
</dbReference>
<dbReference type="EMBL" id="ATCF01000034">
    <property type="protein sequence ID" value="EPD97730.1"/>
    <property type="molecule type" value="Genomic_DNA"/>
</dbReference>
<evidence type="ECO:0000313" key="9">
    <source>
        <dbReference type="EMBL" id="EPD97730.1"/>
    </source>
</evidence>
<keyword evidence="10" id="KW-1185">Reference proteome</keyword>
<dbReference type="STRING" id="1203554.HMPREF1476_02207"/>
<comment type="similarity">
    <text evidence="7">Belongs to the GHMP kinase family. IspE subfamily.</text>
</comment>
<dbReference type="UniPathway" id="UPA00056">
    <property type="reaction ID" value="UER00094"/>
</dbReference>
<dbReference type="Proteomes" id="UP000014400">
    <property type="component" value="Unassembled WGS sequence"/>
</dbReference>
<dbReference type="HOGENOM" id="CLU_053057_3_0_4"/>
<keyword evidence="5 7" id="KW-0067">ATP-binding</keyword>
<evidence type="ECO:0000256" key="4">
    <source>
        <dbReference type="ARBA" id="ARBA00022777"/>
    </source>
</evidence>
<accession>S3BEK3</accession>
<feature type="binding site" evidence="7">
    <location>
        <begin position="107"/>
        <end position="117"/>
    </location>
    <ligand>
        <name>ATP</name>
        <dbReference type="ChEBI" id="CHEBI:30616"/>
    </ligand>
</feature>
<evidence type="ECO:0000256" key="5">
    <source>
        <dbReference type="ARBA" id="ARBA00022840"/>
    </source>
</evidence>
<evidence type="ECO:0000313" key="10">
    <source>
        <dbReference type="Proteomes" id="UP000014400"/>
    </source>
</evidence>
<comment type="pathway">
    <text evidence="7">Isoprenoid biosynthesis; isopentenyl diphosphate biosynthesis via DXP pathway; isopentenyl diphosphate from 1-deoxy-D-xylulose 5-phosphate: step 3/6.</text>
</comment>
<dbReference type="PANTHER" id="PTHR43527:SF2">
    <property type="entry name" value="4-DIPHOSPHOCYTIDYL-2-C-METHYL-D-ERYTHRITOL KINASE, CHLOROPLASTIC"/>
    <property type="match status" value="1"/>
</dbReference>
<evidence type="ECO:0000256" key="1">
    <source>
        <dbReference type="ARBA" id="ARBA00017473"/>
    </source>
</evidence>
<dbReference type="InterPro" id="IPR004424">
    <property type="entry name" value="IspE"/>
</dbReference>